<organism evidence="2 3">
    <name type="scientific">Paraburkholderia kururiensis</name>
    <dbReference type="NCBI Taxonomy" id="984307"/>
    <lineage>
        <taxon>Bacteria</taxon>
        <taxon>Pseudomonadati</taxon>
        <taxon>Pseudomonadota</taxon>
        <taxon>Betaproteobacteria</taxon>
        <taxon>Burkholderiales</taxon>
        <taxon>Burkholderiaceae</taxon>
        <taxon>Paraburkholderia</taxon>
    </lineage>
</organism>
<name>A0ABZ0WMW3_9BURK</name>
<evidence type="ECO:0000313" key="3">
    <source>
        <dbReference type="Proteomes" id="UP001325479"/>
    </source>
</evidence>
<proteinExistence type="predicted"/>
<reference evidence="2 3" key="1">
    <citation type="submission" date="2023-12" db="EMBL/GenBank/DDBJ databases">
        <title>Genome sequencing and assembly of bacterial species from a model synthetic community.</title>
        <authorList>
            <person name="Hogle S.L."/>
        </authorList>
    </citation>
    <scope>NUCLEOTIDE SEQUENCE [LARGE SCALE GENOMIC DNA]</scope>
    <source>
        <strain evidence="2 3">HAMBI 2494</strain>
    </source>
</reference>
<protein>
    <submittedName>
        <fullName evidence="2">Uncharacterized protein</fullName>
    </submittedName>
</protein>
<sequence length="78" mass="8269">MTMTAIRQSDTAVQVDDNVYTFGTKDDADAFLRCVADTSLDACKARHVPLSVQSAAPKVEPEDPNRGSTISPSLGGMP</sequence>
<dbReference type="Proteomes" id="UP001325479">
    <property type="component" value="Chromosome"/>
</dbReference>
<evidence type="ECO:0000256" key="1">
    <source>
        <dbReference type="SAM" id="MobiDB-lite"/>
    </source>
</evidence>
<dbReference type="EMBL" id="CP139965">
    <property type="protein sequence ID" value="WQD78703.1"/>
    <property type="molecule type" value="Genomic_DNA"/>
</dbReference>
<dbReference type="RefSeq" id="WP_114809805.1">
    <property type="nucleotide sequence ID" value="NZ_CP139965.1"/>
</dbReference>
<keyword evidence="3" id="KW-1185">Reference proteome</keyword>
<feature type="region of interest" description="Disordered" evidence="1">
    <location>
        <begin position="52"/>
        <end position="78"/>
    </location>
</feature>
<accession>A0ABZ0WMW3</accession>
<gene>
    <name evidence="2" type="ORF">U0042_03055</name>
</gene>
<evidence type="ECO:0000313" key="2">
    <source>
        <dbReference type="EMBL" id="WQD78703.1"/>
    </source>
</evidence>